<dbReference type="InterPro" id="IPR036005">
    <property type="entry name" value="Creatinase/aminopeptidase-like"/>
</dbReference>
<dbReference type="Pfam" id="PF05195">
    <property type="entry name" value="AMP_N"/>
    <property type="match status" value="1"/>
</dbReference>
<dbReference type="Gene3D" id="3.40.350.10">
    <property type="entry name" value="Creatinase/prolidase N-terminal domain"/>
    <property type="match status" value="1"/>
</dbReference>
<dbReference type="STRING" id="1121302.SAMN02745163_03133"/>
<organism evidence="9 10">
    <name type="scientific">Clostridium cavendishii DSM 21758</name>
    <dbReference type="NCBI Taxonomy" id="1121302"/>
    <lineage>
        <taxon>Bacteria</taxon>
        <taxon>Bacillati</taxon>
        <taxon>Bacillota</taxon>
        <taxon>Clostridia</taxon>
        <taxon>Eubacteriales</taxon>
        <taxon>Clostridiaceae</taxon>
        <taxon>Clostridium</taxon>
    </lineage>
</organism>
<dbReference type="OrthoDB" id="9806388at2"/>
<evidence type="ECO:0000256" key="2">
    <source>
        <dbReference type="ARBA" id="ARBA00001936"/>
    </source>
</evidence>
<proteinExistence type="inferred from homology"/>
<dbReference type="PANTHER" id="PTHR43226">
    <property type="entry name" value="XAA-PRO AMINOPEPTIDASE 3"/>
    <property type="match status" value="1"/>
</dbReference>
<dbReference type="Gene3D" id="3.90.230.10">
    <property type="entry name" value="Creatinase/methionine aminopeptidase superfamily"/>
    <property type="match status" value="1"/>
</dbReference>
<dbReference type="InterPro" id="IPR000994">
    <property type="entry name" value="Pept_M24"/>
</dbReference>
<comment type="similarity">
    <text evidence="3">Belongs to the peptidase M24B family.</text>
</comment>
<dbReference type="EMBL" id="FQZB01000013">
    <property type="protein sequence ID" value="SHK06486.1"/>
    <property type="molecule type" value="Genomic_DNA"/>
</dbReference>
<accession>A0A1M6PEW8</accession>
<evidence type="ECO:0000313" key="10">
    <source>
        <dbReference type="Proteomes" id="UP000184310"/>
    </source>
</evidence>
<evidence type="ECO:0000256" key="5">
    <source>
        <dbReference type="ARBA" id="ARBA00022723"/>
    </source>
</evidence>
<dbReference type="GO" id="GO:0006508">
    <property type="term" value="P:proteolysis"/>
    <property type="evidence" value="ECO:0007669"/>
    <property type="project" value="TreeGrafter"/>
</dbReference>
<keyword evidence="6" id="KW-0378">Hydrolase</keyword>
<dbReference type="RefSeq" id="WP_072989837.1">
    <property type="nucleotide sequence ID" value="NZ_FQZB01000013.1"/>
</dbReference>
<name>A0A1M6PEW8_9CLOT</name>
<sequence>MNNEVFKKNRKNLMELLEDNSLAIFFAGNAVQKTADEQYSFTPNRNFYYVTGIDEEEHILLLKKVQGKVEETLFIKRPDLVMEKWVGKTIRENEAKEVSGVENVKFLDEFKAALNVIFTSGEAENLYLDLERRSFDASSTQREKFAAEVTALYPYVRIRNIYNIISELRLVKSPEEIEEMRKAIKITIEAVETLMKSSRPGMKEFELEAYFDFICKQRGVKDLAFNTIAAAGKNATILHYVDNNSEMKAEDLMLFDLGAQVNYYNADISRTFPVDGKFRDRQREVYESVLSVNKAVIEMMKPGANWGKINEKATDLLAEECIKLGLIKEKSEVKKYYFHSIGHSLGLDTHDVGKRWGDLKPGMVFTVEPGIYIEEEGIGVRIEDDVLVTENGYEVLTKDMIKEVEDIENFMKK</sequence>
<dbReference type="CDD" id="cd01087">
    <property type="entry name" value="Prolidase"/>
    <property type="match status" value="1"/>
</dbReference>
<evidence type="ECO:0000256" key="7">
    <source>
        <dbReference type="ARBA" id="ARBA00023211"/>
    </source>
</evidence>
<keyword evidence="7" id="KW-0464">Manganese</keyword>
<dbReference type="InterPro" id="IPR007865">
    <property type="entry name" value="Aminopep_P_N"/>
</dbReference>
<dbReference type="InterPro" id="IPR052433">
    <property type="entry name" value="X-Pro_dipept-like"/>
</dbReference>
<evidence type="ECO:0000313" key="9">
    <source>
        <dbReference type="EMBL" id="SHK06486.1"/>
    </source>
</evidence>
<dbReference type="PANTHER" id="PTHR43226:SF4">
    <property type="entry name" value="XAA-PRO AMINOPEPTIDASE 3"/>
    <property type="match status" value="1"/>
</dbReference>
<keyword evidence="9" id="KW-0645">Protease</keyword>
<evidence type="ECO:0000256" key="6">
    <source>
        <dbReference type="ARBA" id="ARBA00022801"/>
    </source>
</evidence>
<dbReference type="SUPFAM" id="SSF53092">
    <property type="entry name" value="Creatinase/prolidase N-terminal domain"/>
    <property type="match status" value="1"/>
</dbReference>
<dbReference type="GO" id="GO:0005829">
    <property type="term" value="C:cytosol"/>
    <property type="evidence" value="ECO:0007669"/>
    <property type="project" value="TreeGrafter"/>
</dbReference>
<dbReference type="EC" id="3.4.11.9" evidence="4"/>
<gene>
    <name evidence="9" type="ORF">SAMN02745163_03133</name>
</gene>
<evidence type="ECO:0000259" key="8">
    <source>
        <dbReference type="SMART" id="SM01011"/>
    </source>
</evidence>
<evidence type="ECO:0000256" key="1">
    <source>
        <dbReference type="ARBA" id="ARBA00001424"/>
    </source>
</evidence>
<dbReference type="GO" id="GO:0030145">
    <property type="term" value="F:manganese ion binding"/>
    <property type="evidence" value="ECO:0007669"/>
    <property type="project" value="InterPro"/>
</dbReference>
<keyword evidence="10" id="KW-1185">Reference proteome</keyword>
<dbReference type="GO" id="GO:0070006">
    <property type="term" value="F:metalloaminopeptidase activity"/>
    <property type="evidence" value="ECO:0007669"/>
    <property type="project" value="InterPro"/>
</dbReference>
<reference evidence="9 10" key="1">
    <citation type="submission" date="2016-11" db="EMBL/GenBank/DDBJ databases">
        <authorList>
            <person name="Jaros S."/>
            <person name="Januszkiewicz K."/>
            <person name="Wedrychowicz H."/>
        </authorList>
    </citation>
    <scope>NUCLEOTIDE SEQUENCE [LARGE SCALE GENOMIC DNA]</scope>
    <source>
        <strain evidence="9 10">DSM 21758</strain>
    </source>
</reference>
<comment type="cofactor">
    <cofactor evidence="2">
        <name>Mn(2+)</name>
        <dbReference type="ChEBI" id="CHEBI:29035"/>
    </cofactor>
</comment>
<feature type="domain" description="Aminopeptidase P N-terminal" evidence="8">
    <location>
        <begin position="1"/>
        <end position="136"/>
    </location>
</feature>
<dbReference type="SMART" id="SM01011">
    <property type="entry name" value="AMP_N"/>
    <property type="match status" value="1"/>
</dbReference>
<dbReference type="Pfam" id="PF00557">
    <property type="entry name" value="Peptidase_M24"/>
    <property type="match status" value="1"/>
</dbReference>
<evidence type="ECO:0000256" key="3">
    <source>
        <dbReference type="ARBA" id="ARBA00008766"/>
    </source>
</evidence>
<protein>
    <recommendedName>
        <fullName evidence="4">Xaa-Pro aminopeptidase</fullName>
        <ecNumber evidence="4">3.4.11.9</ecNumber>
    </recommendedName>
</protein>
<dbReference type="SUPFAM" id="SSF55920">
    <property type="entry name" value="Creatinase/aminopeptidase"/>
    <property type="match status" value="1"/>
</dbReference>
<keyword evidence="9" id="KW-0031">Aminopeptidase</keyword>
<comment type="catalytic activity">
    <reaction evidence="1">
        <text>Release of any N-terminal amino acid, including proline, that is linked to proline, even from a dipeptide or tripeptide.</text>
        <dbReference type="EC" id="3.4.11.9"/>
    </reaction>
</comment>
<dbReference type="InterPro" id="IPR029149">
    <property type="entry name" value="Creatin/AminoP/Spt16_N"/>
</dbReference>
<dbReference type="AlphaFoldDB" id="A0A1M6PEW8"/>
<keyword evidence="5" id="KW-0479">Metal-binding</keyword>
<dbReference type="Proteomes" id="UP000184310">
    <property type="component" value="Unassembled WGS sequence"/>
</dbReference>
<evidence type="ECO:0000256" key="4">
    <source>
        <dbReference type="ARBA" id="ARBA00012574"/>
    </source>
</evidence>